<dbReference type="Pfam" id="PF00067">
    <property type="entry name" value="p450"/>
    <property type="match status" value="1"/>
</dbReference>
<dbReference type="Proteomes" id="UP000248817">
    <property type="component" value="Unassembled WGS sequence"/>
</dbReference>
<evidence type="ECO:0000313" key="12">
    <source>
        <dbReference type="Proteomes" id="UP000248817"/>
    </source>
</evidence>
<keyword evidence="5 9" id="KW-0479">Metal-binding</keyword>
<keyword evidence="8 10" id="KW-0503">Monooxygenase</keyword>
<evidence type="ECO:0000256" key="8">
    <source>
        <dbReference type="ARBA" id="ARBA00023033"/>
    </source>
</evidence>
<proteinExistence type="inferred from homology"/>
<comment type="cofactor">
    <cofactor evidence="1 9">
        <name>heme</name>
        <dbReference type="ChEBI" id="CHEBI:30413"/>
    </cofactor>
</comment>
<dbReference type="PANTHER" id="PTHR24305:SF175">
    <property type="entry name" value="CYTOCHROME P450 MONOOXYGENASE PKFB"/>
    <property type="match status" value="1"/>
</dbReference>
<evidence type="ECO:0000256" key="1">
    <source>
        <dbReference type="ARBA" id="ARBA00001971"/>
    </source>
</evidence>
<dbReference type="InterPro" id="IPR002403">
    <property type="entry name" value="Cyt_P450_E_grp-IV"/>
</dbReference>
<evidence type="ECO:0000256" key="10">
    <source>
        <dbReference type="RuleBase" id="RU000461"/>
    </source>
</evidence>
<evidence type="ECO:0000256" key="2">
    <source>
        <dbReference type="ARBA" id="ARBA00005179"/>
    </source>
</evidence>
<comment type="pathway">
    <text evidence="2">Secondary metabolite biosynthesis.</text>
</comment>
<dbReference type="GO" id="GO:0004497">
    <property type="term" value="F:monooxygenase activity"/>
    <property type="evidence" value="ECO:0007669"/>
    <property type="project" value="UniProtKB-KW"/>
</dbReference>
<keyword evidence="12" id="KW-1185">Reference proteome</keyword>
<dbReference type="PRINTS" id="PR00385">
    <property type="entry name" value="P450"/>
</dbReference>
<dbReference type="InterPro" id="IPR036396">
    <property type="entry name" value="Cyt_P450_sf"/>
</dbReference>
<dbReference type="InterPro" id="IPR001128">
    <property type="entry name" value="Cyt_P450"/>
</dbReference>
<dbReference type="GO" id="GO:0016705">
    <property type="term" value="F:oxidoreductase activity, acting on paired donors, with incorporation or reduction of molecular oxygen"/>
    <property type="evidence" value="ECO:0007669"/>
    <property type="project" value="InterPro"/>
</dbReference>
<keyword evidence="4 9" id="KW-0349">Heme</keyword>
<dbReference type="GO" id="GO:0005506">
    <property type="term" value="F:iron ion binding"/>
    <property type="evidence" value="ECO:0007669"/>
    <property type="project" value="InterPro"/>
</dbReference>
<keyword evidence="7 9" id="KW-0408">Iron</keyword>
<evidence type="ECO:0000256" key="3">
    <source>
        <dbReference type="ARBA" id="ARBA00010617"/>
    </source>
</evidence>
<dbReference type="InterPro" id="IPR017972">
    <property type="entry name" value="Cyt_P450_CS"/>
</dbReference>
<dbReference type="EMBL" id="KZ825501">
    <property type="protein sequence ID" value="PYI31609.1"/>
    <property type="molecule type" value="Genomic_DNA"/>
</dbReference>
<keyword evidence="6 10" id="KW-0560">Oxidoreductase</keyword>
<dbReference type="PRINTS" id="PR00465">
    <property type="entry name" value="EP450IV"/>
</dbReference>
<evidence type="ECO:0000313" key="11">
    <source>
        <dbReference type="EMBL" id="PYI31609.1"/>
    </source>
</evidence>
<reference evidence="11 12" key="1">
    <citation type="submission" date="2018-02" db="EMBL/GenBank/DDBJ databases">
        <title>The genomes of Aspergillus section Nigri reveals drivers in fungal speciation.</title>
        <authorList>
            <consortium name="DOE Joint Genome Institute"/>
            <person name="Vesth T.C."/>
            <person name="Nybo J."/>
            <person name="Theobald S."/>
            <person name="Brandl J."/>
            <person name="Frisvad J.C."/>
            <person name="Nielsen K.F."/>
            <person name="Lyhne E.K."/>
            <person name="Kogle M.E."/>
            <person name="Kuo A."/>
            <person name="Riley R."/>
            <person name="Clum A."/>
            <person name="Nolan M."/>
            <person name="Lipzen A."/>
            <person name="Salamov A."/>
            <person name="Henrissat B."/>
            <person name="Wiebenga A."/>
            <person name="De vries R.P."/>
            <person name="Grigoriev I.V."/>
            <person name="Mortensen U.H."/>
            <person name="Andersen M.R."/>
            <person name="Baker S.E."/>
        </authorList>
    </citation>
    <scope>NUCLEOTIDE SEQUENCE [LARGE SCALE GENOMIC DNA]</scope>
    <source>
        <strain evidence="11 12">CBS 114.80</strain>
    </source>
</reference>
<name>A0A2V5I4H9_9EURO</name>
<dbReference type="CDD" id="cd11060">
    <property type="entry name" value="CYP57A1-like"/>
    <property type="match status" value="1"/>
</dbReference>
<feature type="binding site" description="axial binding residue" evidence="9">
    <location>
        <position position="448"/>
    </location>
    <ligand>
        <name>heme</name>
        <dbReference type="ChEBI" id="CHEBI:30413"/>
    </ligand>
    <ligandPart>
        <name>Fe</name>
        <dbReference type="ChEBI" id="CHEBI:18248"/>
    </ligandPart>
</feature>
<dbReference type="SUPFAM" id="SSF48264">
    <property type="entry name" value="Cytochrome P450"/>
    <property type="match status" value="1"/>
</dbReference>
<comment type="similarity">
    <text evidence="3 10">Belongs to the cytochrome P450 family.</text>
</comment>
<dbReference type="PROSITE" id="PS00086">
    <property type="entry name" value="CYTOCHROME_P450"/>
    <property type="match status" value="1"/>
</dbReference>
<dbReference type="PANTHER" id="PTHR24305">
    <property type="entry name" value="CYTOCHROME P450"/>
    <property type="match status" value="1"/>
</dbReference>
<evidence type="ECO:0000256" key="4">
    <source>
        <dbReference type="ARBA" id="ARBA00022617"/>
    </source>
</evidence>
<accession>A0A2V5I4H9</accession>
<evidence type="ECO:0000256" key="7">
    <source>
        <dbReference type="ARBA" id="ARBA00023004"/>
    </source>
</evidence>
<gene>
    <name evidence="11" type="ORF">BP00DRAFT_343568</name>
</gene>
<sequence>MTASTFAGLILGLYLLYATIVSYRKLWHFPGPVWARFTNLPRVRWLQTGRSHEIHMELHDKYGSFVRLGPNMISISDPDALPAVYPSKLGVKKGNFYRALMPFVGKGEPLPLVFNTRDETFHRVLRKPIAPLYTMSNVLTYENTVGRVLDLLVAQLDTRFAEHQRVFDLGSWLQLFAFESMASMTFSKRYGFLEKGRDDTGLLYAIRTFLKKASPITQIPWADFLWNKNPIVARLMATTAQPIMDVVMTRIHQRQQEVENDGMEGQPETSKDFLFQFKEARERYADTVGPGAVTAWTFSNVIAGSDTTAVAMRTLWYNLLTRPSSMASLQSGLSCQKDVDGLSRSHPPWSVIVNLPYLDACVKEALRLHPPFCLPFERIVPSTGMTVCGRYLPPGTTVGMNPWVINRNKEVFGEDADMWRPERWLSDDHSHAIMEKTMLSFGAGRRMCLGKNIAIFGMKKLTATLLVKYHIRIQQPERFMTENYFFFHQAGLMAEIEKRA</sequence>
<dbReference type="GO" id="GO:0020037">
    <property type="term" value="F:heme binding"/>
    <property type="evidence" value="ECO:0007669"/>
    <property type="project" value="InterPro"/>
</dbReference>
<organism evidence="11 12">
    <name type="scientific">Aspergillus indologenus CBS 114.80</name>
    <dbReference type="NCBI Taxonomy" id="1450541"/>
    <lineage>
        <taxon>Eukaryota</taxon>
        <taxon>Fungi</taxon>
        <taxon>Dikarya</taxon>
        <taxon>Ascomycota</taxon>
        <taxon>Pezizomycotina</taxon>
        <taxon>Eurotiomycetes</taxon>
        <taxon>Eurotiomycetidae</taxon>
        <taxon>Eurotiales</taxon>
        <taxon>Aspergillaceae</taxon>
        <taxon>Aspergillus</taxon>
        <taxon>Aspergillus subgen. Circumdati</taxon>
    </lineage>
</organism>
<evidence type="ECO:0000256" key="5">
    <source>
        <dbReference type="ARBA" id="ARBA00022723"/>
    </source>
</evidence>
<dbReference type="Gene3D" id="1.10.630.10">
    <property type="entry name" value="Cytochrome P450"/>
    <property type="match status" value="1"/>
</dbReference>
<dbReference type="AlphaFoldDB" id="A0A2V5I4H9"/>
<evidence type="ECO:0000256" key="6">
    <source>
        <dbReference type="ARBA" id="ARBA00023002"/>
    </source>
</evidence>
<evidence type="ECO:0000256" key="9">
    <source>
        <dbReference type="PIRSR" id="PIRSR602403-1"/>
    </source>
</evidence>
<protein>
    <submittedName>
        <fullName evidence="11">Cytochrome P450 monooxygenase</fullName>
    </submittedName>
</protein>
<dbReference type="InterPro" id="IPR050121">
    <property type="entry name" value="Cytochrome_P450_monoxygenase"/>
</dbReference>